<comment type="caution">
    <text evidence="2">The sequence shown here is derived from an EMBL/GenBank/DDBJ whole genome shotgun (WGS) entry which is preliminary data.</text>
</comment>
<protein>
    <recommendedName>
        <fullName evidence="4">Schlafen AlbA-2 domain-containing protein</fullName>
    </recommendedName>
</protein>
<dbReference type="EMBL" id="JAOL01000072">
    <property type="protein sequence ID" value="EUA92717.1"/>
    <property type="molecule type" value="Genomic_DNA"/>
</dbReference>
<evidence type="ECO:0008006" key="4">
    <source>
        <dbReference type="Google" id="ProtNLM"/>
    </source>
</evidence>
<organism evidence="2 3">
    <name type="scientific">Mycobacterium ulcerans str. Harvey</name>
    <dbReference type="NCBI Taxonomy" id="1299332"/>
    <lineage>
        <taxon>Bacteria</taxon>
        <taxon>Bacillati</taxon>
        <taxon>Actinomycetota</taxon>
        <taxon>Actinomycetes</taxon>
        <taxon>Mycobacteriales</taxon>
        <taxon>Mycobacteriaceae</taxon>
        <taxon>Mycobacterium</taxon>
        <taxon>Mycobacterium ulcerans group</taxon>
    </lineage>
</organism>
<name>A0ABP3ANL8_MYCUL</name>
<feature type="region of interest" description="Disordered" evidence="1">
    <location>
        <begin position="257"/>
        <end position="281"/>
    </location>
</feature>
<dbReference type="Proteomes" id="UP000020681">
    <property type="component" value="Unassembled WGS sequence"/>
</dbReference>
<proteinExistence type="predicted"/>
<reference evidence="2 3" key="1">
    <citation type="submission" date="2014-01" db="EMBL/GenBank/DDBJ databases">
        <authorList>
            <person name="Dobos K."/>
            <person name="Lenaerts A."/>
            <person name="Ordway D."/>
            <person name="DeGroote M.A."/>
            <person name="Parker T."/>
            <person name="Sizemore C."/>
            <person name="Tallon L.J."/>
            <person name="Sadzewicz L.K."/>
            <person name="Sengamalay N."/>
            <person name="Fraser C.M."/>
            <person name="Hine E."/>
            <person name="Shefchek K.A."/>
            <person name="Das S.P."/>
            <person name="Tettelin H."/>
        </authorList>
    </citation>
    <scope>NUCLEOTIDE SEQUENCE [LARGE SCALE GENOMIC DNA]</scope>
    <source>
        <strain evidence="2 3">Harvey</strain>
    </source>
</reference>
<gene>
    <name evidence="2" type="ORF">I551_0809</name>
</gene>
<evidence type="ECO:0000256" key="1">
    <source>
        <dbReference type="SAM" id="MobiDB-lite"/>
    </source>
</evidence>
<evidence type="ECO:0000313" key="3">
    <source>
        <dbReference type="Proteomes" id="UP000020681"/>
    </source>
</evidence>
<evidence type="ECO:0000313" key="2">
    <source>
        <dbReference type="EMBL" id="EUA92717.1"/>
    </source>
</evidence>
<keyword evidence="3" id="KW-1185">Reference proteome</keyword>
<accession>A0ABP3ANL8</accession>
<sequence>MRDQRTGTHPVAYTPARSCRVPPRAVATEQYANPVDPRPITLSDIDTTRALRTDDELLRLVAAIHGSRPEAQETNWLEWKSTLDLSVAAGKFAVAKAVLGFANRSVDDARPQYGGVAYMVVGVEPGAAAGIPAVDHADLTPGIKTYASTPRFTPRTVRFEGVEVLVVVVEAPEPGDPQHTLQKQYDKYHAGIVFHRGAGRTAPAGPKEIEMLGRRLLQGAQRPELDLTLTATADPLIRLSIEREDLEDWLRRHETYVRANSGKPPDRPPPRPKPQPNPARPAWTAYDTFSSLGDITGPLGMLRYADPKDAGEFDRRVGDYLTRLRSRLMDHVLRQIVNDDEANTVCFQVGNDTDDPVSGVQLTVRIRKGGVLVRTCPPNVRDLPPLPKWPDPLDQMRENALAGMTRAQVPDFFPHAGSVSDKGGVFEVTWNVGDLRPREQSGDFTLTIVVGRNAPEEIAVEMTSSAMDRRGTRTKTEQLTVAAEVWTLDDFYNAEPED</sequence>